<dbReference type="RefSeq" id="WP_011074298.1">
    <property type="nucleotide sequence ID" value="NC_004347.2"/>
</dbReference>
<dbReference type="GO" id="GO:0016887">
    <property type="term" value="F:ATP hydrolysis activity"/>
    <property type="evidence" value="ECO:0007669"/>
    <property type="project" value="InterPro"/>
</dbReference>
<evidence type="ECO:0000256" key="4">
    <source>
        <dbReference type="ARBA" id="ARBA00022840"/>
    </source>
</evidence>
<dbReference type="PROSITE" id="PS50893">
    <property type="entry name" value="ABC_TRANSPORTER_2"/>
    <property type="match status" value="2"/>
</dbReference>
<evidence type="ECO:0000256" key="3">
    <source>
        <dbReference type="ARBA" id="ARBA00022741"/>
    </source>
</evidence>
<reference evidence="6 7" key="3">
    <citation type="journal article" date="2008" name="Appl. Environ. Microbiol.">
        <title>Identification of mobile elements and pseudogenes in the Shewanella oneidensis MR-1 genome.</title>
        <authorList>
            <person name="Romine M.F."/>
            <person name="Carlson T.S."/>
            <person name="Norbeck A.D."/>
            <person name="McCue L.A."/>
            <person name="Lipton M.S."/>
        </authorList>
    </citation>
    <scope>NUCLEOTIDE SEQUENCE [LARGE SCALE GENOMIC DNA]</scope>
    <source>
        <strain evidence="7">ATCC 700550 / JCM 31522 / CIP 106686 / LMG 19005 / NCIMB 14063 / MR-1</strain>
    </source>
</reference>
<dbReference type="EMBL" id="AE014299">
    <property type="protein sequence ID" value="AAN57671.1"/>
    <property type="molecule type" value="Genomic_DNA"/>
</dbReference>
<dbReference type="Pfam" id="PF00005">
    <property type="entry name" value="ABC_tran"/>
    <property type="match status" value="2"/>
</dbReference>
<sequence>MKLLELEGVSFNYGSQLPLVFQEITLTIGRGQCHCVSGPTGSGKSSLINLLAGAQNRPHEGDIWRHPQLVTGLVMQDPQTQLHRQTVGAEVVFSLENLGIPAESMLPKVQHALRRVGLFLRLDTPVSTLSLGQKYRLMIAAQLVCEPDLLLLDEPWAQLDDHGVSELLVVLRNLINEGMALVLVEHNATAFAEIIQYYWQLEDGHLSAGLHQTPEILPVIAPAWRTASKCEPFGKVLVQAEPFEFSFDSGHLLFTCPNGFKLYAGEIVTLIGDNGSGKTSLLKTLAGALSLKQRLPLKVLGRRPKLGVYGAELGLLMQRPSRQLFETTVLAEMQFSLKRFELPCERAAQLLEELDLNHLAELPPHQLSYGQQHLIALASLACMRPKVLLLDDPLAGMDKHYSSKVWYLLQKLTAQGCAILLTSHRKIPRDQISRQLHLHHGQLFEDVPEMQLRYVDQMSSTLVG</sequence>
<dbReference type="InterPro" id="IPR050166">
    <property type="entry name" value="ABC_transporter_ATP-bind"/>
</dbReference>
<keyword evidence="7" id="KW-1185">Reference proteome</keyword>
<dbReference type="InterPro" id="IPR015856">
    <property type="entry name" value="ABC_transpr_CbiO/EcfA_su"/>
</dbReference>
<dbReference type="GO" id="GO:0016020">
    <property type="term" value="C:membrane"/>
    <property type="evidence" value="ECO:0007669"/>
    <property type="project" value="InterPro"/>
</dbReference>
<keyword evidence="2" id="KW-0813">Transport</keyword>
<dbReference type="PATRIC" id="fig|211586.12.peg.4569"/>
<dbReference type="eggNOG" id="COG0488">
    <property type="taxonomic scope" value="Bacteria"/>
</dbReference>
<evidence type="ECO:0000313" key="7">
    <source>
        <dbReference type="Proteomes" id="UP000008186"/>
    </source>
</evidence>
<reference evidence="6 7" key="4">
    <citation type="journal article" date="2011" name="BMC Genomics">
        <title>Genome-wide protein localization prediction strategies for gram negative bacteria.</title>
        <authorList>
            <person name="Romine M.F."/>
        </authorList>
    </citation>
    <scope>NUCLEOTIDE SEQUENCE [LARGE SCALE GENOMIC DNA]</scope>
    <source>
        <strain evidence="7">ATCC 700550 / JCM 31522 / CIP 106686 / LMG 19005 / NCIMB 14063 / MR-1</strain>
    </source>
</reference>
<dbReference type="InterPro" id="IPR003439">
    <property type="entry name" value="ABC_transporter-like_ATP-bd"/>
</dbReference>
<dbReference type="SMART" id="SM00382">
    <property type="entry name" value="AAA"/>
    <property type="match status" value="2"/>
</dbReference>
<dbReference type="Gene3D" id="3.40.50.300">
    <property type="entry name" value="P-loop containing nucleotide triphosphate hydrolases"/>
    <property type="match status" value="2"/>
</dbReference>
<dbReference type="PaxDb" id="211586-SO_4712"/>
<comment type="similarity">
    <text evidence="1">Belongs to the ABC transporter superfamily.</text>
</comment>
<dbReference type="SUPFAM" id="SSF52540">
    <property type="entry name" value="P-loop containing nucleoside triphosphate hydrolases"/>
    <property type="match status" value="2"/>
</dbReference>
<reference evidence="6 7" key="2">
    <citation type="journal article" date="2005" name="Proteomics">
        <title>Global detection and characterization of hypothetical proteins in Shewanella oneidensis MR-1 using LC-MS based proteomics.</title>
        <authorList>
            <person name="Elias D.A."/>
            <person name="Monroe M.E."/>
            <person name="Marshall M.J."/>
            <person name="Romine M.F."/>
            <person name="Belieav A.S."/>
            <person name="Fredrickson J.K."/>
            <person name="Anderson G.A."/>
            <person name="Smith R.D."/>
            <person name="Lipton M.S."/>
        </authorList>
    </citation>
    <scope>NUCLEOTIDE SEQUENCE [LARGE SCALE GENOMIC DNA]</scope>
    <source>
        <strain evidence="7">ATCC 700550 / JCM 31522 / CIP 106686 / LMG 19005 / NCIMB 14063 / MR-1</strain>
    </source>
</reference>
<keyword evidence="4" id="KW-0067">ATP-binding</keyword>
<name>Q8E8F3_SHEON</name>
<evidence type="ECO:0000256" key="2">
    <source>
        <dbReference type="ARBA" id="ARBA00022448"/>
    </source>
</evidence>
<dbReference type="PhylomeDB" id="Q8E8F3"/>
<dbReference type="KEGG" id="son:SO_4712"/>
<dbReference type="BioCyc" id="SONE211586:G1GMP-4355-MONOMER"/>
<evidence type="ECO:0000256" key="1">
    <source>
        <dbReference type="ARBA" id="ARBA00005417"/>
    </source>
</evidence>
<feature type="domain" description="ABC transporter" evidence="5">
    <location>
        <begin position="238"/>
        <end position="463"/>
    </location>
</feature>
<dbReference type="GO" id="GO:0055085">
    <property type="term" value="P:transmembrane transport"/>
    <property type="evidence" value="ECO:0007669"/>
    <property type="project" value="InterPro"/>
</dbReference>
<feature type="domain" description="ABC transporter" evidence="5">
    <location>
        <begin position="4"/>
        <end position="228"/>
    </location>
</feature>
<dbReference type="Proteomes" id="UP000008186">
    <property type="component" value="Chromosome"/>
</dbReference>
<dbReference type="PANTHER" id="PTHR42788:SF13">
    <property type="entry name" value="ALIPHATIC SULFONATES IMPORT ATP-BINDING PROTEIN SSUB"/>
    <property type="match status" value="1"/>
</dbReference>
<dbReference type="AlphaFoldDB" id="Q8E8F3"/>
<protein>
    <submittedName>
        <fullName evidence="6">ABC-type transporter ATPase component</fullName>
    </submittedName>
</protein>
<organism evidence="6 7">
    <name type="scientific">Shewanella oneidensis (strain ATCC 700550 / JCM 31522 / CIP 106686 / LMG 19005 / NCIMB 14063 / MR-1)</name>
    <dbReference type="NCBI Taxonomy" id="211586"/>
    <lineage>
        <taxon>Bacteria</taxon>
        <taxon>Pseudomonadati</taxon>
        <taxon>Pseudomonadota</taxon>
        <taxon>Gammaproteobacteria</taxon>
        <taxon>Alteromonadales</taxon>
        <taxon>Shewanellaceae</taxon>
        <taxon>Shewanella</taxon>
    </lineage>
</organism>
<evidence type="ECO:0000259" key="5">
    <source>
        <dbReference type="PROSITE" id="PS50893"/>
    </source>
</evidence>
<dbReference type="STRING" id="211586.SO_4712"/>
<reference evidence="6 7" key="1">
    <citation type="journal article" date="2002" name="Nat. Biotechnol.">
        <title>Genome sequence of the dissimilatory metal ion-reducing bacterium Shewanella oneidensis.</title>
        <authorList>
            <person name="Heidelberg J.F."/>
            <person name="Paulsen I.T."/>
            <person name="Nelson K.E."/>
            <person name="Gaidos E.J."/>
            <person name="Nelson W.C."/>
            <person name="Read T.D."/>
            <person name="Eisen J.A."/>
            <person name="Seshadri R."/>
            <person name="Ward N."/>
            <person name="Methe B."/>
            <person name="Clayton R.A."/>
            <person name="Meyer T."/>
            <person name="Tsapin A."/>
            <person name="Scott J."/>
            <person name="Beanan M."/>
            <person name="Brinkac L."/>
            <person name="Daugherty S."/>
            <person name="DeBoy R.T."/>
            <person name="Dodson R.J."/>
            <person name="Durkin A.S."/>
            <person name="Haft D.H."/>
            <person name="Kolonay J.F."/>
            <person name="Madupu R."/>
            <person name="Peterson J.D."/>
            <person name="Umayam L.A."/>
            <person name="White O."/>
            <person name="Wolf A.M."/>
            <person name="Vamathevan J."/>
            <person name="Weidman J."/>
            <person name="Impraim M."/>
            <person name="Lee K."/>
            <person name="Berry K."/>
            <person name="Lee C."/>
            <person name="Mueller J."/>
            <person name="Khouri H."/>
            <person name="Gill J."/>
            <person name="Utterback T.R."/>
            <person name="McDonald L.A."/>
            <person name="Feldblyum T.V."/>
            <person name="Smith H.O."/>
            <person name="Venter J.C."/>
            <person name="Nealson K.H."/>
            <person name="Fraser C.M."/>
        </authorList>
    </citation>
    <scope>NUCLEOTIDE SEQUENCE [LARGE SCALE GENOMIC DNA]</scope>
    <source>
        <strain evidence="7">ATCC 700550 / JCM 31522 / CIP 106686 / LMG 19005 / NCIMB 14063 / MR-1</strain>
    </source>
</reference>
<dbReference type="CDD" id="cd03225">
    <property type="entry name" value="ABC_cobalt_CbiO_domain1"/>
    <property type="match status" value="2"/>
</dbReference>
<dbReference type="OrthoDB" id="501320at2"/>
<evidence type="ECO:0000313" key="6">
    <source>
        <dbReference type="EMBL" id="AAN57671.1"/>
    </source>
</evidence>
<dbReference type="InterPro" id="IPR003593">
    <property type="entry name" value="AAA+_ATPase"/>
</dbReference>
<keyword evidence="3" id="KW-0547">Nucleotide-binding</keyword>
<dbReference type="HOGENOM" id="CLU_000604_86_7_6"/>
<dbReference type="GO" id="GO:0005524">
    <property type="term" value="F:ATP binding"/>
    <property type="evidence" value="ECO:0007669"/>
    <property type="project" value="UniProtKB-KW"/>
</dbReference>
<accession>Q8E8F3</accession>
<proteinExistence type="inferred from homology"/>
<dbReference type="InterPro" id="IPR027417">
    <property type="entry name" value="P-loop_NTPase"/>
</dbReference>
<gene>
    <name evidence="6" type="ordered locus">SO_4712</name>
</gene>
<dbReference type="PANTHER" id="PTHR42788">
    <property type="entry name" value="TAURINE IMPORT ATP-BINDING PROTEIN-RELATED"/>
    <property type="match status" value="1"/>
</dbReference>